<gene>
    <name evidence="2" type="ORF">AFR_11065</name>
</gene>
<proteinExistence type="predicted"/>
<evidence type="ECO:0000313" key="3">
    <source>
        <dbReference type="Proteomes" id="UP000017746"/>
    </source>
</evidence>
<dbReference type="GO" id="GO:0016787">
    <property type="term" value="F:hydrolase activity"/>
    <property type="evidence" value="ECO:0007669"/>
    <property type="project" value="UniProtKB-KW"/>
</dbReference>
<keyword evidence="3" id="KW-1185">Reference proteome</keyword>
<dbReference type="eggNOG" id="COG0596">
    <property type="taxonomic scope" value="Bacteria"/>
</dbReference>
<dbReference type="InterPro" id="IPR029058">
    <property type="entry name" value="AB_hydrolase_fold"/>
</dbReference>
<dbReference type="InterPro" id="IPR050228">
    <property type="entry name" value="Carboxylesterase_BioH"/>
</dbReference>
<feature type="domain" description="AB hydrolase-1" evidence="1">
    <location>
        <begin position="3"/>
        <end position="228"/>
    </location>
</feature>
<dbReference type="PANTHER" id="PTHR43194:SF2">
    <property type="entry name" value="PEROXISOMAL MEMBRANE PROTEIN LPX1"/>
    <property type="match status" value="1"/>
</dbReference>
<dbReference type="InterPro" id="IPR000073">
    <property type="entry name" value="AB_hydrolase_1"/>
</dbReference>
<dbReference type="Proteomes" id="UP000017746">
    <property type="component" value="Chromosome"/>
</dbReference>
<dbReference type="KEGG" id="afs:AFR_11065"/>
<dbReference type="PATRIC" id="fig|1246995.3.peg.2254"/>
<dbReference type="STRING" id="1246995.AFR_11065"/>
<dbReference type="Gene3D" id="3.40.50.1820">
    <property type="entry name" value="alpha/beta hydrolase"/>
    <property type="match status" value="1"/>
</dbReference>
<evidence type="ECO:0000259" key="1">
    <source>
        <dbReference type="Pfam" id="PF12697"/>
    </source>
</evidence>
<dbReference type="Pfam" id="PF12697">
    <property type="entry name" value="Abhydrolase_6"/>
    <property type="match status" value="1"/>
</dbReference>
<sequence length="236" mass="24992">MALHGWFGSAQGWGALPALVDRSRFTYAFPEYRGYGERRGVAGEFSLAEAAGDVLAVADDLGWERFAVVGHSMGASVGQRLLADAPGRVERLAGISPVPATGVPFDEQGWALFSGAAADPGNRRAIIDLTTGNRLAGSWLDDMVSASLATSDTAAFAAYLTAWARTDFAADVTGNPVPALAVIGEHDPAIAEPTMRATWLAHYPNARLEVLANAGHYAMYETPVRLARILDDFLAS</sequence>
<dbReference type="SUPFAM" id="SSF53474">
    <property type="entry name" value="alpha/beta-Hydrolases"/>
    <property type="match status" value="1"/>
</dbReference>
<protein>
    <submittedName>
        <fullName evidence="2">Alpha/beta hydrolase</fullName>
    </submittedName>
</protein>
<dbReference type="AlphaFoldDB" id="U5VUK5"/>
<keyword evidence="2" id="KW-0378">Hydrolase</keyword>
<name>U5VUK5_9ACTN</name>
<dbReference type="PANTHER" id="PTHR43194">
    <property type="entry name" value="HYDROLASE ALPHA/BETA FOLD FAMILY"/>
    <property type="match status" value="1"/>
</dbReference>
<dbReference type="EMBL" id="CP006272">
    <property type="protein sequence ID" value="AGZ40502.1"/>
    <property type="molecule type" value="Genomic_DNA"/>
</dbReference>
<dbReference type="HOGENOM" id="CLU_020336_50_4_11"/>
<accession>U5VUK5</accession>
<reference evidence="2 3" key="1">
    <citation type="journal article" date="2014" name="J. Biotechnol.">
        <title>Complete genome sequence of the actinobacterium Actinoplanes friuliensis HAG 010964, producer of the lipopeptide antibiotic friulimycin.</title>
        <authorList>
            <person name="Ruckert C."/>
            <person name="Szczepanowski R."/>
            <person name="Albersmeier A."/>
            <person name="Goesmann A."/>
            <person name="Fischer N."/>
            <person name="Steinkamper A."/>
            <person name="Puhler A."/>
            <person name="Biener R."/>
            <person name="Schwartz D."/>
            <person name="Kalinowski J."/>
        </authorList>
    </citation>
    <scope>NUCLEOTIDE SEQUENCE [LARGE SCALE GENOMIC DNA]</scope>
    <source>
        <strain evidence="2 3">DSM 7358</strain>
    </source>
</reference>
<organism evidence="2 3">
    <name type="scientific">Actinoplanes friuliensis DSM 7358</name>
    <dbReference type="NCBI Taxonomy" id="1246995"/>
    <lineage>
        <taxon>Bacteria</taxon>
        <taxon>Bacillati</taxon>
        <taxon>Actinomycetota</taxon>
        <taxon>Actinomycetes</taxon>
        <taxon>Micromonosporales</taxon>
        <taxon>Micromonosporaceae</taxon>
        <taxon>Actinoplanes</taxon>
    </lineage>
</organism>
<evidence type="ECO:0000313" key="2">
    <source>
        <dbReference type="EMBL" id="AGZ40502.1"/>
    </source>
</evidence>